<dbReference type="RefSeq" id="WP_094200036.1">
    <property type="nucleotide sequence ID" value="NZ_NBIM01000001.1"/>
</dbReference>
<gene>
    <name evidence="2" type="ORF">B6S08_07155</name>
</gene>
<keyword evidence="3" id="KW-1185">Reference proteome</keyword>
<evidence type="ECO:0000313" key="2">
    <source>
        <dbReference type="EMBL" id="OXY83262.1"/>
    </source>
</evidence>
<evidence type="ECO:0000313" key="3">
    <source>
        <dbReference type="Proteomes" id="UP000242757"/>
    </source>
</evidence>
<feature type="region of interest" description="Disordered" evidence="1">
    <location>
        <begin position="1"/>
        <end position="55"/>
    </location>
</feature>
<feature type="compositionally biased region" description="Polar residues" evidence="1">
    <location>
        <begin position="1"/>
        <end position="16"/>
    </location>
</feature>
<dbReference type="EMBL" id="NBIM01000001">
    <property type="protein sequence ID" value="OXY83262.1"/>
    <property type="molecule type" value="Genomic_DNA"/>
</dbReference>
<name>A0A233RIN8_9GAMM</name>
<keyword evidence="2" id="KW-0969">Cilium</keyword>
<keyword evidence="2" id="KW-0282">Flagellum</keyword>
<dbReference type="Proteomes" id="UP000242757">
    <property type="component" value="Unassembled WGS sequence"/>
</dbReference>
<dbReference type="InterPro" id="IPR005186">
    <property type="entry name" value="FlaG"/>
</dbReference>
<accession>A0A233RIN8</accession>
<dbReference type="InterPro" id="IPR035924">
    <property type="entry name" value="FlaG-like_sf"/>
</dbReference>
<dbReference type="AlphaFoldDB" id="A0A233RIN8"/>
<organism evidence="2 3">
    <name type="scientific">Oceanimonas doudoroffii</name>
    <dbReference type="NCBI Taxonomy" id="84158"/>
    <lineage>
        <taxon>Bacteria</taxon>
        <taxon>Pseudomonadati</taxon>
        <taxon>Pseudomonadota</taxon>
        <taxon>Gammaproteobacteria</taxon>
        <taxon>Aeromonadales</taxon>
        <taxon>Aeromonadaceae</taxon>
        <taxon>Oceanimonas</taxon>
    </lineage>
</organism>
<dbReference type="SUPFAM" id="SSF160214">
    <property type="entry name" value="FlaG-like"/>
    <property type="match status" value="1"/>
</dbReference>
<reference evidence="2 3" key="1">
    <citation type="submission" date="2017-08" db="EMBL/GenBank/DDBJ databases">
        <title>A Genome Sequence of Oceanimonas doudoroffii ATCC 27123T.</title>
        <authorList>
            <person name="Brennan M.A."/>
            <person name="Maclea K.S."/>
            <person name="Mcclelland W.D."/>
            <person name="Trachtenberg A.M."/>
        </authorList>
    </citation>
    <scope>NUCLEOTIDE SEQUENCE [LARGE SCALE GENOMIC DNA]</scope>
    <source>
        <strain evidence="2 3">ATCC 27123</strain>
    </source>
</reference>
<comment type="caution">
    <text evidence="2">The sequence shown here is derived from an EMBL/GenBank/DDBJ whole genome shotgun (WGS) entry which is preliminary data.</text>
</comment>
<dbReference type="Pfam" id="PF03646">
    <property type="entry name" value="FlaG"/>
    <property type="match status" value="1"/>
</dbReference>
<keyword evidence="2" id="KW-0966">Cell projection</keyword>
<dbReference type="PANTHER" id="PTHR37166">
    <property type="entry name" value="PROTEIN FLAG"/>
    <property type="match status" value="1"/>
</dbReference>
<dbReference type="Gene3D" id="3.30.160.170">
    <property type="entry name" value="FlaG-like"/>
    <property type="match status" value="1"/>
</dbReference>
<dbReference type="OrthoDB" id="5741693at2"/>
<evidence type="ECO:0000256" key="1">
    <source>
        <dbReference type="SAM" id="MobiDB-lite"/>
    </source>
</evidence>
<protein>
    <submittedName>
        <fullName evidence="2">Flagellar biosynthesis protein FlaG</fullName>
    </submittedName>
</protein>
<dbReference type="PANTHER" id="PTHR37166:SF1">
    <property type="entry name" value="PROTEIN FLAG"/>
    <property type="match status" value="1"/>
</dbReference>
<sequence length="125" mass="13197">MDSLSLNQRPTASAADTSHKSPASVPAPAGSELTQTARAVQAADKAQGATPSGEQLEKMAEQMETFIGTFNRGLQFRVDENSGRNVVTVVDTDSGDIIRQIPTEELLQVINRLAEASGGLIDTKA</sequence>
<proteinExistence type="predicted"/>